<comment type="caution">
    <text evidence="2">The sequence shown here is derived from an EMBL/GenBank/DDBJ whole genome shotgun (WGS) entry which is preliminary data.</text>
</comment>
<sequence length="286" mass="32476">MEGWRISVGNWECAVCQIRGNLLVVLMSTVRALLGKKQGTLRVTFNMLERKKREKKRRGGGEGKKKKRQRSRHSPATCHIPRQESSQRKEPFLQEATAAQESLLNPLRWREPARLTRGFQSRKEPQPCPLSPKKERERLKLANYNYHHLSFSLPPSSPPPLPCSPTPPSAPASLRRGRFWRGSPAGVLQMVPKLHLHYPPTSQPHLHSSLCTPPPFRSSVKPNSTSSRHTSRVEAGRPEQRWVSQARISDSMEIPLLAERKSNGGVYDSLSIPRRDSTQQQTVMRT</sequence>
<organism evidence="2 3">
    <name type="scientific">Cirrhinus molitorella</name>
    <name type="common">mud carp</name>
    <dbReference type="NCBI Taxonomy" id="172907"/>
    <lineage>
        <taxon>Eukaryota</taxon>
        <taxon>Metazoa</taxon>
        <taxon>Chordata</taxon>
        <taxon>Craniata</taxon>
        <taxon>Vertebrata</taxon>
        <taxon>Euteleostomi</taxon>
        <taxon>Actinopterygii</taxon>
        <taxon>Neopterygii</taxon>
        <taxon>Teleostei</taxon>
        <taxon>Ostariophysi</taxon>
        <taxon>Cypriniformes</taxon>
        <taxon>Cyprinidae</taxon>
        <taxon>Labeoninae</taxon>
        <taxon>Labeonini</taxon>
        <taxon>Cirrhinus</taxon>
    </lineage>
</organism>
<feature type="compositionally biased region" description="Basic residues" evidence="1">
    <location>
        <begin position="50"/>
        <end position="73"/>
    </location>
</feature>
<feature type="region of interest" description="Disordered" evidence="1">
    <location>
        <begin position="205"/>
        <end position="241"/>
    </location>
</feature>
<feature type="compositionally biased region" description="Basic and acidic residues" evidence="1">
    <location>
        <begin position="81"/>
        <end position="90"/>
    </location>
</feature>
<evidence type="ECO:0000313" key="3">
    <source>
        <dbReference type="Proteomes" id="UP001558613"/>
    </source>
</evidence>
<evidence type="ECO:0000313" key="2">
    <source>
        <dbReference type="EMBL" id="KAL1252466.1"/>
    </source>
</evidence>
<accession>A0ABR3LK85</accession>
<feature type="region of interest" description="Disordered" evidence="1">
    <location>
        <begin position="262"/>
        <end position="286"/>
    </location>
</feature>
<evidence type="ECO:0000256" key="1">
    <source>
        <dbReference type="SAM" id="MobiDB-lite"/>
    </source>
</evidence>
<keyword evidence="3" id="KW-1185">Reference proteome</keyword>
<proteinExistence type="predicted"/>
<dbReference type="Proteomes" id="UP001558613">
    <property type="component" value="Unassembled WGS sequence"/>
</dbReference>
<protein>
    <submittedName>
        <fullName evidence="2">Uncharacterized protein</fullName>
    </submittedName>
</protein>
<feature type="compositionally biased region" description="Basic and acidic residues" evidence="1">
    <location>
        <begin position="231"/>
        <end position="240"/>
    </location>
</feature>
<name>A0ABR3LK85_9TELE</name>
<feature type="region of interest" description="Disordered" evidence="1">
    <location>
        <begin position="47"/>
        <end position="90"/>
    </location>
</feature>
<gene>
    <name evidence="2" type="ORF">QQF64_017159</name>
</gene>
<dbReference type="EMBL" id="JAYMGO010000021">
    <property type="protein sequence ID" value="KAL1252466.1"/>
    <property type="molecule type" value="Genomic_DNA"/>
</dbReference>
<reference evidence="2 3" key="1">
    <citation type="submission" date="2023-09" db="EMBL/GenBank/DDBJ databases">
        <authorList>
            <person name="Wang M."/>
        </authorList>
    </citation>
    <scope>NUCLEOTIDE SEQUENCE [LARGE SCALE GENOMIC DNA]</scope>
    <source>
        <strain evidence="2">GT-2023</strain>
        <tissue evidence="2">Liver</tissue>
    </source>
</reference>